<feature type="transmembrane region" description="Helical" evidence="1">
    <location>
        <begin position="49"/>
        <end position="72"/>
    </location>
</feature>
<feature type="transmembrane region" description="Helical" evidence="1">
    <location>
        <begin position="219"/>
        <end position="239"/>
    </location>
</feature>
<name>A0A174TTH3_9FIRM</name>
<evidence type="ECO:0000256" key="1">
    <source>
        <dbReference type="SAM" id="Phobius"/>
    </source>
</evidence>
<feature type="transmembrane region" description="Helical" evidence="1">
    <location>
        <begin position="21"/>
        <end position="43"/>
    </location>
</feature>
<feature type="transmembrane region" description="Helical" evidence="1">
    <location>
        <begin position="115"/>
        <end position="133"/>
    </location>
</feature>
<keyword evidence="1" id="KW-1133">Transmembrane helix</keyword>
<evidence type="ECO:0000313" key="3">
    <source>
        <dbReference type="Proteomes" id="UP000095765"/>
    </source>
</evidence>
<feature type="transmembrane region" description="Helical" evidence="1">
    <location>
        <begin position="84"/>
        <end position="103"/>
    </location>
</feature>
<evidence type="ECO:0000313" key="2">
    <source>
        <dbReference type="EMBL" id="CUQ10099.1"/>
    </source>
</evidence>
<dbReference type="Pfam" id="PF05857">
    <property type="entry name" value="TraX"/>
    <property type="match status" value="1"/>
</dbReference>
<dbReference type="AlphaFoldDB" id="A0A174TTH3"/>
<organism evidence="2 3">
    <name type="scientific">Anaerotruncus colihominis</name>
    <dbReference type="NCBI Taxonomy" id="169435"/>
    <lineage>
        <taxon>Bacteria</taxon>
        <taxon>Bacillati</taxon>
        <taxon>Bacillota</taxon>
        <taxon>Clostridia</taxon>
        <taxon>Eubacteriales</taxon>
        <taxon>Oscillospiraceae</taxon>
        <taxon>Anaerotruncus</taxon>
    </lineage>
</organism>
<dbReference type="EMBL" id="CZBE01000026">
    <property type="protein sequence ID" value="CUQ10099.1"/>
    <property type="molecule type" value="Genomic_DNA"/>
</dbReference>
<sequence length="241" mass="28171">MDTRFNQTKLKKLQIFNGAQLKYLAFASMLIDHVNNALITPYLNGQGFLLHLSNLFSILGRIAFPLFVFFLVEGFFKTGNRMKYLIMLLIFGVISEVPFDLFTSKTCFSPYWNNIMFTLALCLITIWIIDILKDKISNKYPWYALSILIVAFFGFLSMELNLDYDYHAIVVAYLFYIFYDKPLLGAGLGYISIIKELYSFIGFGMTLTYNGERGKQYKWFNYFFYPVHILILGLLRIYLNI</sequence>
<reference evidence="2 3" key="1">
    <citation type="submission" date="2015-09" db="EMBL/GenBank/DDBJ databases">
        <authorList>
            <consortium name="Pathogen Informatics"/>
        </authorList>
    </citation>
    <scope>NUCLEOTIDE SEQUENCE [LARGE SCALE GENOMIC DNA]</scope>
    <source>
        <strain evidence="2 3">2789STDY5834939</strain>
    </source>
</reference>
<proteinExistence type="predicted"/>
<dbReference type="Proteomes" id="UP000095765">
    <property type="component" value="Unassembled WGS sequence"/>
</dbReference>
<keyword evidence="1" id="KW-0812">Transmembrane</keyword>
<dbReference type="GeneID" id="93152903"/>
<feature type="transmembrane region" description="Helical" evidence="1">
    <location>
        <begin position="140"/>
        <end position="158"/>
    </location>
</feature>
<dbReference type="InterPro" id="IPR008875">
    <property type="entry name" value="TraX"/>
</dbReference>
<feature type="transmembrane region" description="Helical" evidence="1">
    <location>
        <begin position="186"/>
        <end position="207"/>
    </location>
</feature>
<gene>
    <name evidence="2" type="ORF">ERS852551_03106</name>
</gene>
<keyword evidence="1" id="KW-0472">Membrane</keyword>
<dbReference type="OrthoDB" id="9781069at2"/>
<dbReference type="RefSeq" id="WP_006776316.1">
    <property type="nucleotide sequence ID" value="NZ_CZBE01000026.1"/>
</dbReference>
<protein>
    <submittedName>
        <fullName evidence="2">Conjugal transfer protein TrbP</fullName>
    </submittedName>
</protein>
<accession>A0A174TTH3</accession>